<dbReference type="RefSeq" id="XP_016262795.1">
    <property type="nucleotide sequence ID" value="XM_016407191.1"/>
</dbReference>
<dbReference type="VEuPathDB" id="FungiDB:PV06_06116"/>
<dbReference type="GeneID" id="27358190"/>
<sequence>MEYRDGSALCCYLLPRHTHLRRREMNLPTGYRLGQLIVIPPCESDPHSIRRETKHFALIELMILSYFKISGKSLCKAEEMANIDTRPFLMFGYTTISTLATCPLKASHNGTDRAARNNAESYEAISICPCSVRNISSSFQGGLTSGVPRPVRPPRRPDNCLVRLGKARIRSVPAGVALSTVTRCFS</sequence>
<organism evidence="1 2">
    <name type="scientific">Exophiala oligosperma</name>
    <dbReference type="NCBI Taxonomy" id="215243"/>
    <lineage>
        <taxon>Eukaryota</taxon>
        <taxon>Fungi</taxon>
        <taxon>Dikarya</taxon>
        <taxon>Ascomycota</taxon>
        <taxon>Pezizomycotina</taxon>
        <taxon>Eurotiomycetes</taxon>
        <taxon>Chaetothyriomycetidae</taxon>
        <taxon>Chaetothyriales</taxon>
        <taxon>Herpotrichiellaceae</taxon>
        <taxon>Exophiala</taxon>
    </lineage>
</organism>
<dbReference type="HOGENOM" id="CLU_1454425_0_0_1"/>
<keyword evidence="2" id="KW-1185">Reference proteome</keyword>
<dbReference type="EMBL" id="KN847336">
    <property type="protein sequence ID" value="KIW42579.1"/>
    <property type="molecule type" value="Genomic_DNA"/>
</dbReference>
<protein>
    <submittedName>
        <fullName evidence="1">Uncharacterized protein</fullName>
    </submittedName>
</protein>
<reference evidence="1 2" key="1">
    <citation type="submission" date="2015-01" db="EMBL/GenBank/DDBJ databases">
        <title>The Genome Sequence of Exophiala oligosperma CBS72588.</title>
        <authorList>
            <consortium name="The Broad Institute Genomics Platform"/>
            <person name="Cuomo C."/>
            <person name="de Hoog S."/>
            <person name="Gorbushina A."/>
            <person name="Stielow B."/>
            <person name="Teixiera M."/>
            <person name="Abouelleil A."/>
            <person name="Chapman S.B."/>
            <person name="Priest M."/>
            <person name="Young S.K."/>
            <person name="Wortman J."/>
            <person name="Nusbaum C."/>
            <person name="Birren B."/>
        </authorList>
    </citation>
    <scope>NUCLEOTIDE SEQUENCE [LARGE SCALE GENOMIC DNA]</scope>
    <source>
        <strain evidence="1 2">CBS 72588</strain>
    </source>
</reference>
<name>A0A0D2E471_9EURO</name>
<evidence type="ECO:0000313" key="2">
    <source>
        <dbReference type="Proteomes" id="UP000053342"/>
    </source>
</evidence>
<dbReference type="EMBL" id="KN847336">
    <property type="protein sequence ID" value="KIW42580.1"/>
    <property type="molecule type" value="Genomic_DNA"/>
</dbReference>
<gene>
    <name evidence="1" type="ORF">PV06_06116</name>
</gene>
<proteinExistence type="predicted"/>
<dbReference type="AlphaFoldDB" id="A0A0D2E471"/>
<dbReference type="Proteomes" id="UP000053342">
    <property type="component" value="Unassembled WGS sequence"/>
</dbReference>
<evidence type="ECO:0000313" key="1">
    <source>
        <dbReference type="EMBL" id="KIW42579.1"/>
    </source>
</evidence>
<dbReference type="RefSeq" id="XP_016262796.1">
    <property type="nucleotide sequence ID" value="XM_016407192.1"/>
</dbReference>
<accession>A0A0D2E471</accession>